<protein>
    <submittedName>
        <fullName evidence="1">RecX family transcriptional regulator</fullName>
    </submittedName>
</protein>
<dbReference type="KEGG" id="sphi:TS85_10145"/>
<dbReference type="AlphaFoldDB" id="A0A7U4LF36"/>
<keyword evidence="2" id="KW-1185">Reference proteome</keyword>
<dbReference type="EMBL" id="CP010836">
    <property type="protein sequence ID" value="AJP72072.1"/>
    <property type="molecule type" value="Genomic_DNA"/>
</dbReference>
<accession>A0A7U4LF36</accession>
<evidence type="ECO:0000313" key="1">
    <source>
        <dbReference type="EMBL" id="AJP72072.1"/>
    </source>
</evidence>
<organism evidence="1 2">
    <name type="scientific">Sphingomonas hengshuiensis</name>
    <dbReference type="NCBI Taxonomy" id="1609977"/>
    <lineage>
        <taxon>Bacteria</taxon>
        <taxon>Pseudomonadati</taxon>
        <taxon>Pseudomonadota</taxon>
        <taxon>Alphaproteobacteria</taxon>
        <taxon>Sphingomonadales</taxon>
        <taxon>Sphingomonadaceae</taxon>
        <taxon>Sphingomonas</taxon>
    </lineage>
</organism>
<evidence type="ECO:0000313" key="2">
    <source>
        <dbReference type="Proteomes" id="UP000032300"/>
    </source>
</evidence>
<name>A0A7U4LF36_9SPHN</name>
<reference evidence="1 2" key="1">
    <citation type="journal article" date="2015" name="Int. J. Syst. Evol. Microbiol.">
        <title>Sphingomonas hengshuiensis sp. nov., isolated from lake wetland.</title>
        <authorList>
            <person name="Wei S."/>
            <person name="Wang T."/>
            <person name="Liu H."/>
            <person name="Zhang C."/>
            <person name="Guo J."/>
            <person name="Wang Q."/>
            <person name="Liang K."/>
            <person name="Zhang Z."/>
        </authorList>
    </citation>
    <scope>NUCLEOTIDE SEQUENCE [LARGE SCALE GENOMIC DNA]</scope>
    <source>
        <strain evidence="1 2">WHSC-8</strain>
    </source>
</reference>
<dbReference type="OrthoDB" id="7432442at2"/>
<reference evidence="1 2" key="2">
    <citation type="submission" date="2015-02" db="EMBL/GenBank/DDBJ databases">
        <title>The complete genome of Sphingomonas hengshuiensis sp. WHSC-8 isolated from soil of Hengshui Lake.</title>
        <authorList>
            <person name="Wei S."/>
            <person name="Guo J."/>
            <person name="Su C."/>
            <person name="Wu R."/>
            <person name="Zhang Z."/>
            <person name="Liang K."/>
            <person name="Li H."/>
            <person name="Wang T."/>
            <person name="Liu H."/>
            <person name="Zhang C."/>
            <person name="Li Z."/>
            <person name="Wang Q."/>
            <person name="Meng J."/>
        </authorList>
    </citation>
    <scope>NUCLEOTIDE SEQUENCE [LARGE SCALE GENOMIC DNA]</scope>
    <source>
        <strain evidence="1 2">WHSC-8</strain>
    </source>
</reference>
<dbReference type="Proteomes" id="UP000032300">
    <property type="component" value="Chromosome"/>
</dbReference>
<gene>
    <name evidence="1" type="ORF">TS85_10145</name>
</gene>
<dbReference type="RefSeq" id="WP_044331996.1">
    <property type="nucleotide sequence ID" value="NZ_CP010836.1"/>
</dbReference>
<sequence>MARHRSPLAPLTPSDLERFALRYVERFATTRGRLGDYLRRKVRERGWDGDAPPDVEGVAQRMADRGYVDDRLYAEAKAGAMGRRGLGARRVAEALRHAGVEDADAAAVAPAVEADAEAAALTFARRRRIGPFALEAGDRAQRQKQLAAMLRAGHSMTLSRRIVAMAPGEDADFAA</sequence>
<proteinExistence type="predicted"/>